<keyword evidence="1" id="KW-0812">Transmembrane</keyword>
<feature type="transmembrane region" description="Helical" evidence="1">
    <location>
        <begin position="75"/>
        <end position="91"/>
    </location>
</feature>
<evidence type="ECO:0000256" key="1">
    <source>
        <dbReference type="SAM" id="Phobius"/>
    </source>
</evidence>
<keyword evidence="3" id="KW-1185">Reference proteome</keyword>
<feature type="transmembrane region" description="Helical" evidence="1">
    <location>
        <begin position="263"/>
        <end position="281"/>
    </location>
</feature>
<feature type="transmembrane region" description="Helical" evidence="1">
    <location>
        <begin position="41"/>
        <end position="63"/>
    </location>
</feature>
<accession>A0ABX0JV19</accession>
<keyword evidence="1" id="KW-1133">Transmembrane helix</keyword>
<dbReference type="EMBL" id="WOTB01000015">
    <property type="protein sequence ID" value="NHN85374.1"/>
    <property type="molecule type" value="Genomic_DNA"/>
</dbReference>
<organism evidence="2 3">
    <name type="scientific">Acetobacter musti</name>
    <dbReference type="NCBI Taxonomy" id="864732"/>
    <lineage>
        <taxon>Bacteria</taxon>
        <taxon>Pseudomonadati</taxon>
        <taxon>Pseudomonadota</taxon>
        <taxon>Alphaproteobacteria</taxon>
        <taxon>Acetobacterales</taxon>
        <taxon>Acetobacteraceae</taxon>
        <taxon>Acetobacter</taxon>
    </lineage>
</organism>
<feature type="transmembrane region" description="Helical" evidence="1">
    <location>
        <begin position="226"/>
        <end position="251"/>
    </location>
</feature>
<evidence type="ECO:0000313" key="2">
    <source>
        <dbReference type="EMBL" id="NHN85374.1"/>
    </source>
</evidence>
<comment type="caution">
    <text evidence="2">The sequence shown here is derived from an EMBL/GenBank/DDBJ whole genome shotgun (WGS) entry which is preliminary data.</text>
</comment>
<keyword evidence="1" id="KW-0472">Membrane</keyword>
<dbReference type="Proteomes" id="UP000635278">
    <property type="component" value="Unassembled WGS sequence"/>
</dbReference>
<name>A0ABX0JV19_9PROT</name>
<sequence>MSARLTGVATPPLLRRWYLIVICCRTAWPSRSDTDLLTRRAGVIASIAAPASLATVLTASVLVPTAGSDLITAHWSDFFVITLLLLAAQFTSRLPALNSLAETATRGFQQSVSAAVIIPSLFLMATLFFCVSATTNLDIVLSGMRNGSDFGGNAPFVLAAGALLAAAAPESSEPVPDVCGPDRAMLMLACDCIFLVWLTLAGDFLWPDTLALISGHASAARNLGAIFTGFFFWMLRCTVLCIVLASGSLIVAGPAGRTRLKAVAALLLSLFAIQVLFSSHLSATAEWAERRQQTYNTGSDAP</sequence>
<evidence type="ECO:0000313" key="3">
    <source>
        <dbReference type="Proteomes" id="UP000635278"/>
    </source>
</evidence>
<proteinExistence type="predicted"/>
<feature type="transmembrane region" description="Helical" evidence="1">
    <location>
        <begin position="184"/>
        <end position="206"/>
    </location>
</feature>
<gene>
    <name evidence="2" type="ORF">GOB93_12085</name>
</gene>
<feature type="transmembrane region" description="Helical" evidence="1">
    <location>
        <begin position="112"/>
        <end position="134"/>
    </location>
</feature>
<reference evidence="2 3" key="1">
    <citation type="journal article" date="2020" name="Int. J. Syst. Evol. Microbiol.">
        <title>Novel acetic acid bacteria from cider fermentations: Acetobacter conturbans sp. nov. and Acetobacter fallax sp. nov.</title>
        <authorList>
            <person name="Sombolestani A.S."/>
            <person name="Cleenwerck I."/>
            <person name="Cnockaert M."/>
            <person name="Borremans W."/>
            <person name="Wieme A.D."/>
            <person name="De Vuyst L."/>
            <person name="Vandamme P."/>
        </authorList>
    </citation>
    <scope>NUCLEOTIDE SEQUENCE [LARGE SCALE GENOMIC DNA]</scope>
    <source>
        <strain evidence="2 3">LMG 30640</strain>
    </source>
</reference>
<protein>
    <submittedName>
        <fullName evidence="2">Uncharacterized protein</fullName>
    </submittedName>
</protein>
<dbReference type="RefSeq" id="WP_173583762.1">
    <property type="nucleotide sequence ID" value="NZ_WOTB01000015.1"/>
</dbReference>